<dbReference type="EMBL" id="JBAMMX010000024">
    <property type="protein sequence ID" value="KAK6916246.1"/>
    <property type="molecule type" value="Genomic_DNA"/>
</dbReference>
<dbReference type="AlphaFoldDB" id="A0AAN8YX32"/>
<reference evidence="1 2" key="1">
    <citation type="submission" date="2023-12" db="EMBL/GenBank/DDBJ databases">
        <title>A high-quality genome assembly for Dillenia turbinata (Dilleniales).</title>
        <authorList>
            <person name="Chanderbali A."/>
        </authorList>
    </citation>
    <scope>NUCLEOTIDE SEQUENCE [LARGE SCALE GENOMIC DNA]</scope>
    <source>
        <strain evidence="1">LSX21</strain>
        <tissue evidence="1">Leaf</tissue>
    </source>
</reference>
<dbReference type="PANTHER" id="PTHR34454:SF2">
    <property type="entry name" value="PROTEIN TUNICAMYCIN INDUCED 1"/>
    <property type="match status" value="1"/>
</dbReference>
<dbReference type="Proteomes" id="UP001370490">
    <property type="component" value="Unassembled WGS sequence"/>
</dbReference>
<dbReference type="PANTHER" id="PTHR34454">
    <property type="entry name" value="TUNICAMYCIN INDUCED PROTEIN"/>
    <property type="match status" value="1"/>
</dbReference>
<protein>
    <submittedName>
        <fullName evidence="1">Uncharacterized protein</fullName>
    </submittedName>
</protein>
<evidence type="ECO:0000313" key="2">
    <source>
        <dbReference type="Proteomes" id="UP001370490"/>
    </source>
</evidence>
<evidence type="ECO:0000313" key="1">
    <source>
        <dbReference type="EMBL" id="KAK6916246.1"/>
    </source>
</evidence>
<dbReference type="InterPro" id="IPR053283">
    <property type="entry name" value="TUNICAMYCIN_INDUCED_1"/>
</dbReference>
<organism evidence="1 2">
    <name type="scientific">Dillenia turbinata</name>
    <dbReference type="NCBI Taxonomy" id="194707"/>
    <lineage>
        <taxon>Eukaryota</taxon>
        <taxon>Viridiplantae</taxon>
        <taxon>Streptophyta</taxon>
        <taxon>Embryophyta</taxon>
        <taxon>Tracheophyta</taxon>
        <taxon>Spermatophyta</taxon>
        <taxon>Magnoliopsida</taxon>
        <taxon>eudicotyledons</taxon>
        <taxon>Gunneridae</taxon>
        <taxon>Pentapetalae</taxon>
        <taxon>Dilleniales</taxon>
        <taxon>Dilleniaceae</taxon>
        <taxon>Dillenia</taxon>
    </lineage>
</organism>
<sequence>MRIRGFAHFRMESPVVGGEEKGLVERRKRVDDALPVLTPFQLAGPMEIWIQDAKDMRISLPIEIMALILDICKILDSLEQPILNVSCGHGKGARSVSLHHPLNLPLPLNRTNSGFCIRASNPGGSASAIHLRPQGAALLSLRVVGPTSLTSPSPSSSSSNRLSLGALLLALWSYLHLKTNTLDSYSAIDVQADAPSLLTPEWIHHDVASGFHQWLKS</sequence>
<comment type="caution">
    <text evidence="1">The sequence shown here is derived from an EMBL/GenBank/DDBJ whole genome shotgun (WGS) entry which is preliminary data.</text>
</comment>
<keyword evidence="2" id="KW-1185">Reference proteome</keyword>
<accession>A0AAN8YX32</accession>
<proteinExistence type="predicted"/>
<name>A0AAN8YX32_9MAGN</name>
<gene>
    <name evidence="1" type="ORF">RJ641_019107</name>
</gene>